<proteinExistence type="predicted"/>
<dbReference type="EMBL" id="FPBK01000027">
    <property type="protein sequence ID" value="SFU78452.1"/>
    <property type="molecule type" value="Genomic_DNA"/>
</dbReference>
<dbReference type="InterPro" id="IPR011990">
    <property type="entry name" value="TPR-like_helical_dom_sf"/>
</dbReference>
<evidence type="ECO:0008006" key="3">
    <source>
        <dbReference type="Google" id="ProtNLM"/>
    </source>
</evidence>
<dbReference type="RefSeq" id="WP_093026659.1">
    <property type="nucleotide sequence ID" value="NZ_FPBK01000027.1"/>
</dbReference>
<dbReference type="SUPFAM" id="SSF48452">
    <property type="entry name" value="TPR-like"/>
    <property type="match status" value="1"/>
</dbReference>
<sequence>MKKPELRFYGENEWEFVYPASIDNATVYNAYWSGVELLDYEDSRAENIFKKLIAKHPYFLDAYNHLSIAFRNQNKTFESWLTAEKSYSLGKSILPETFIIGKHKIHWGVLENRGFLRACQQYGLECQYHKDYEKAKSVYLENLSYNQEDHQGIRYLLLEVYLAHKKLKEARELINKYSKDYSIEFAFTSVALEVLAGNYEKANAKLLEAIKINKHFVAEVIKEQHQKPPVYRLPGEPFFDAGIPIGSVQQAYEYWKRNKVFYAKKELIAYFKENALS</sequence>
<gene>
    <name evidence="1" type="ORF">SAMN05216480_12710</name>
</gene>
<dbReference type="Proteomes" id="UP000199138">
    <property type="component" value="Unassembled WGS sequence"/>
</dbReference>
<dbReference type="STRING" id="1224947.SAMN05216480_12710"/>
<reference evidence="1 2" key="1">
    <citation type="submission" date="2016-10" db="EMBL/GenBank/DDBJ databases">
        <authorList>
            <person name="de Groot N.N."/>
        </authorList>
    </citation>
    <scope>NUCLEOTIDE SEQUENCE [LARGE SCALE GENOMIC DNA]</scope>
    <source>
        <strain evidence="1 2">CGMCC 1.12333</strain>
    </source>
</reference>
<accession>A0A1I7IZY4</accession>
<evidence type="ECO:0000313" key="2">
    <source>
        <dbReference type="Proteomes" id="UP000199138"/>
    </source>
</evidence>
<name>A0A1I7IZY4_9FLAO</name>
<protein>
    <recommendedName>
        <fullName evidence="3">Tetratricopeptide repeat-containing protein</fullName>
    </recommendedName>
</protein>
<dbReference type="Gene3D" id="1.25.40.10">
    <property type="entry name" value="Tetratricopeptide repeat domain"/>
    <property type="match status" value="1"/>
</dbReference>
<dbReference type="OrthoDB" id="6399948at2"/>
<dbReference type="AlphaFoldDB" id="A0A1I7IZY4"/>
<organism evidence="1 2">
    <name type="scientific">Pustulibacterium marinum</name>
    <dbReference type="NCBI Taxonomy" id="1224947"/>
    <lineage>
        <taxon>Bacteria</taxon>
        <taxon>Pseudomonadati</taxon>
        <taxon>Bacteroidota</taxon>
        <taxon>Flavobacteriia</taxon>
        <taxon>Flavobacteriales</taxon>
        <taxon>Flavobacteriaceae</taxon>
        <taxon>Pustulibacterium</taxon>
    </lineage>
</organism>
<keyword evidence="2" id="KW-1185">Reference proteome</keyword>
<evidence type="ECO:0000313" key="1">
    <source>
        <dbReference type="EMBL" id="SFU78452.1"/>
    </source>
</evidence>